<dbReference type="GO" id="GO:0005634">
    <property type="term" value="C:nucleus"/>
    <property type="evidence" value="ECO:0007669"/>
    <property type="project" value="TreeGrafter"/>
</dbReference>
<dbReference type="SUPFAM" id="SSF47459">
    <property type="entry name" value="HLH, helix-loop-helix DNA-binding domain"/>
    <property type="match status" value="1"/>
</dbReference>
<gene>
    <name evidence="6" type="primary">cbf1</name>
</gene>
<feature type="domain" description="BHLH" evidence="5">
    <location>
        <begin position="67"/>
        <end position="115"/>
    </location>
</feature>
<accession>A0A0M3KUB0</accession>
<feature type="compositionally biased region" description="Polar residues" evidence="4">
    <location>
        <begin position="15"/>
        <end position="28"/>
    </location>
</feature>
<dbReference type="PANTHER" id="PTHR47787">
    <property type="entry name" value="CENTROMERE-BINDING PROTEIN 1"/>
    <property type="match status" value="1"/>
</dbReference>
<dbReference type="GO" id="GO:0003700">
    <property type="term" value="F:DNA-binding transcription factor activity"/>
    <property type="evidence" value="ECO:0007669"/>
    <property type="project" value="InterPro"/>
</dbReference>
<dbReference type="SMART" id="SM00353">
    <property type="entry name" value="HLH"/>
    <property type="match status" value="1"/>
</dbReference>
<dbReference type="InterPro" id="IPR047206">
    <property type="entry name" value="bHLHzip_scCBP1-like"/>
</dbReference>
<keyword evidence="1" id="KW-0238">DNA-binding</keyword>
<feature type="non-terminal residue" evidence="6">
    <location>
        <position position="181"/>
    </location>
</feature>
<sequence length="181" mass="21084">MSSEEEQKAKRIKLETNQTQGSTENATNAEKPVRQGLPTMTVPQSTTLPVEPTPLKPPAGSEEWHTWRKKNHKEVEKRRRETINQGIKELQELLPTQDHNKSQILKRAVEYIKRLKENEDSNIEKWTLEKLITDQAVSELANSNEKLKAELEKTYREAEGWRRAYNSVQEELAELKKQLQK</sequence>
<name>A0A0M3KUB0_PICAN</name>
<dbReference type="GO" id="GO:0046983">
    <property type="term" value="F:protein dimerization activity"/>
    <property type="evidence" value="ECO:0007669"/>
    <property type="project" value="InterPro"/>
</dbReference>
<evidence type="ECO:0000259" key="5">
    <source>
        <dbReference type="PROSITE" id="PS50888"/>
    </source>
</evidence>
<dbReference type="InterPro" id="IPR036638">
    <property type="entry name" value="HLH_DNA-bd_sf"/>
</dbReference>
<dbReference type="GO" id="GO:0003677">
    <property type="term" value="F:DNA binding"/>
    <property type="evidence" value="ECO:0007669"/>
    <property type="project" value="UniProtKB-KW"/>
</dbReference>
<evidence type="ECO:0000256" key="2">
    <source>
        <dbReference type="ARBA" id="ARBA00023242"/>
    </source>
</evidence>
<feature type="compositionally biased region" description="Basic and acidic residues" evidence="4">
    <location>
        <begin position="1"/>
        <end position="14"/>
    </location>
</feature>
<dbReference type="EMBL" id="JN676948">
    <property type="protein sequence ID" value="AFQ00923.1"/>
    <property type="molecule type" value="Genomic_DNA"/>
</dbReference>
<dbReference type="Pfam" id="PF00010">
    <property type="entry name" value="HLH"/>
    <property type="match status" value="1"/>
</dbReference>
<dbReference type="Gene3D" id="4.10.280.10">
    <property type="entry name" value="Helix-loop-helix DNA-binding domain"/>
    <property type="match status" value="1"/>
</dbReference>
<feature type="region of interest" description="Disordered" evidence="4">
    <location>
        <begin position="1"/>
        <end position="79"/>
    </location>
</feature>
<evidence type="ECO:0000256" key="4">
    <source>
        <dbReference type="SAM" id="MobiDB-lite"/>
    </source>
</evidence>
<keyword evidence="3" id="KW-0175">Coiled coil</keyword>
<protein>
    <submittedName>
        <fullName evidence="6">Centromere binding factor</fullName>
    </submittedName>
</protein>
<evidence type="ECO:0000256" key="3">
    <source>
        <dbReference type="SAM" id="Coils"/>
    </source>
</evidence>
<dbReference type="AlphaFoldDB" id="A0A0M3KUB0"/>
<reference evidence="6" key="1">
    <citation type="submission" date="2011-09" db="EMBL/GenBank/DDBJ databases">
        <title>Hansenula polymorpha sulfur pathway.</title>
        <authorList>
            <person name="Sohn M.J."/>
            <person name="Kang H.A."/>
            <person name="Kwon O."/>
        </authorList>
    </citation>
    <scope>NUCLEOTIDE SEQUENCE</scope>
    <source>
        <strain evidence="6">DL1-L</strain>
    </source>
</reference>
<feature type="coiled-coil region" evidence="3">
    <location>
        <begin position="137"/>
        <end position="178"/>
    </location>
</feature>
<proteinExistence type="predicted"/>
<evidence type="ECO:0000313" key="6">
    <source>
        <dbReference type="EMBL" id="AFQ00923.1"/>
    </source>
</evidence>
<organism evidence="6">
    <name type="scientific">Pichia angusta</name>
    <name type="common">Yeast</name>
    <name type="synonym">Hansenula polymorpha</name>
    <dbReference type="NCBI Taxonomy" id="870730"/>
    <lineage>
        <taxon>Eukaryota</taxon>
        <taxon>Fungi</taxon>
        <taxon>Dikarya</taxon>
        <taxon>Ascomycota</taxon>
        <taxon>Saccharomycotina</taxon>
        <taxon>Pichiomycetes</taxon>
        <taxon>Pichiales</taxon>
        <taxon>Pichiaceae</taxon>
        <taxon>Ogataea</taxon>
    </lineage>
</organism>
<keyword evidence="2" id="KW-0539">Nucleus</keyword>
<dbReference type="InterPro" id="IPR011598">
    <property type="entry name" value="bHLH_dom"/>
</dbReference>
<evidence type="ECO:0000256" key="1">
    <source>
        <dbReference type="ARBA" id="ARBA00023125"/>
    </source>
</evidence>
<dbReference type="PROSITE" id="PS50888">
    <property type="entry name" value="BHLH"/>
    <property type="match status" value="1"/>
</dbReference>
<dbReference type="PANTHER" id="PTHR47787:SF1">
    <property type="entry name" value="CENTROMERE-BINDING PROTEIN 1"/>
    <property type="match status" value="1"/>
</dbReference>
<dbReference type="CDD" id="cd11398">
    <property type="entry name" value="bHLHzip_scCBP1"/>
    <property type="match status" value="1"/>
</dbReference>